<evidence type="ECO:0000313" key="2">
    <source>
        <dbReference type="EMBL" id="SOH03407.1"/>
    </source>
</evidence>
<accession>A0A2C9CF90</accession>
<dbReference type="GO" id="GO:0032259">
    <property type="term" value="P:methylation"/>
    <property type="evidence" value="ECO:0007669"/>
    <property type="project" value="UniProtKB-KW"/>
</dbReference>
<dbReference type="KEGG" id="kst:KSMBR1_0896"/>
<dbReference type="Pfam" id="PF08242">
    <property type="entry name" value="Methyltransf_12"/>
    <property type="match status" value="1"/>
</dbReference>
<name>A0A2C9CF90_KUEST</name>
<organism evidence="2 3">
    <name type="scientific">Kuenenia stuttgartiensis</name>
    <dbReference type="NCBI Taxonomy" id="174633"/>
    <lineage>
        <taxon>Bacteria</taxon>
        <taxon>Pseudomonadati</taxon>
        <taxon>Planctomycetota</taxon>
        <taxon>Candidatus Brocadiia</taxon>
        <taxon>Candidatus Brocadiales</taxon>
        <taxon>Candidatus Brocadiaceae</taxon>
        <taxon>Candidatus Kuenenia</taxon>
    </lineage>
</organism>
<dbReference type="Gene3D" id="3.40.50.150">
    <property type="entry name" value="Vaccinia Virus protein VP39"/>
    <property type="match status" value="1"/>
</dbReference>
<dbReference type="EC" id="2.1.1.-" evidence="2"/>
<gene>
    <name evidence="2" type="primary">cmoB</name>
    <name evidence="2" type="ORF">KSMBR1_0896</name>
</gene>
<evidence type="ECO:0000259" key="1">
    <source>
        <dbReference type="Pfam" id="PF08242"/>
    </source>
</evidence>
<dbReference type="SUPFAM" id="SSF53335">
    <property type="entry name" value="S-adenosyl-L-methionine-dependent methyltransferases"/>
    <property type="match status" value="1"/>
</dbReference>
<sequence>MDDHSMEIKKGERFEFGKNWRHFFACINEDRILEAKRSLKIMLNVEDLEGKSFLDIGSGSGLFSLAARRLGAHVHSFDYDPQSVACTHELKRRYFPNDSNWTIGEGSALDTNYLSSLGTFDVVYSWGVLHHTGAMWEALGNVASLVTGGGGNCSLRFITTRADGVGGGEC</sequence>
<keyword evidence="3" id="KW-1185">Reference proteome</keyword>
<protein>
    <submittedName>
        <fullName evidence="2">tRNA (Mo5U34)-methyltransferase</fullName>
        <ecNumber evidence="2">2.1.1.-</ecNumber>
    </submittedName>
</protein>
<dbReference type="EMBL" id="LT934425">
    <property type="protein sequence ID" value="SOH03407.1"/>
    <property type="molecule type" value="Genomic_DNA"/>
</dbReference>
<reference evidence="3" key="1">
    <citation type="submission" date="2017-10" db="EMBL/GenBank/DDBJ databases">
        <authorList>
            <person name="Frank J."/>
        </authorList>
    </citation>
    <scope>NUCLEOTIDE SEQUENCE [LARGE SCALE GENOMIC DNA]</scope>
</reference>
<evidence type="ECO:0000313" key="3">
    <source>
        <dbReference type="Proteomes" id="UP000221734"/>
    </source>
</evidence>
<dbReference type="GO" id="GO:0008168">
    <property type="term" value="F:methyltransferase activity"/>
    <property type="evidence" value="ECO:0007669"/>
    <property type="project" value="UniProtKB-KW"/>
</dbReference>
<proteinExistence type="predicted"/>
<keyword evidence="2" id="KW-0489">Methyltransferase</keyword>
<dbReference type="Proteomes" id="UP000221734">
    <property type="component" value="Chromosome Kuenenia_stuttgartiensis_MBR1"/>
</dbReference>
<feature type="domain" description="Methyltransferase type 12" evidence="1">
    <location>
        <begin position="54"/>
        <end position="150"/>
    </location>
</feature>
<keyword evidence="2" id="KW-0808">Transferase</keyword>
<dbReference type="InterPro" id="IPR013217">
    <property type="entry name" value="Methyltransf_12"/>
</dbReference>
<dbReference type="AlphaFoldDB" id="A0A2C9CF90"/>
<dbReference type="InterPro" id="IPR029063">
    <property type="entry name" value="SAM-dependent_MTases_sf"/>
</dbReference>
<dbReference type="CDD" id="cd02440">
    <property type="entry name" value="AdoMet_MTases"/>
    <property type="match status" value="1"/>
</dbReference>